<sequence length="389" mass="43177">MPHYRIPKFLQGKTDDIMSVKPLFQDGRIDTLAELQDMSSSRNIHLVGLDVEGQEGVSNGVNSIGVAACAAPDTKPLSDGPSHAEEPVDLSDIMKRHRVEAQVLVCATRRPKAEFEEFPFGEVCHVGKDNVEVHLVNRLNAMLHRNQTAGQAAEMVLVTWGWQIEFRAMATSFPGLARCFSRWIDVSDVVLATMAAGSKPPSLRDTTLSMGFVRRYVQSRWQQNHSPGMDAARVLGTLIRLWSNPPGWQLEILPFRKQERERRRIWSQKPPLSTFPCMVRVTIKQQNPTEIAFLPDELEYGERIFEFLKSNVLMPLAVGVCGRKNRGVHGTTKKGNIAYACFADADAVALFLEWDGRGIGGKTLVLENVSLASDKNTSQAAGNLLIPAC</sequence>
<keyword evidence="2" id="KW-1185">Reference proteome</keyword>
<dbReference type="Proteomes" id="UP001430848">
    <property type="component" value="Unassembled WGS sequence"/>
</dbReference>
<evidence type="ECO:0008006" key="3">
    <source>
        <dbReference type="Google" id="ProtNLM"/>
    </source>
</evidence>
<gene>
    <name evidence="1" type="ORF">SLS63_010527</name>
</gene>
<comment type="caution">
    <text evidence="1">The sequence shown here is derived from an EMBL/GenBank/DDBJ whole genome shotgun (WGS) entry which is preliminary data.</text>
</comment>
<dbReference type="EMBL" id="JAKNSF020000088">
    <property type="protein sequence ID" value="KAK7718142.1"/>
    <property type="molecule type" value="Genomic_DNA"/>
</dbReference>
<reference evidence="1 2" key="1">
    <citation type="submission" date="2024-02" db="EMBL/GenBank/DDBJ databases">
        <title>De novo assembly and annotation of 12 fungi associated with fruit tree decline syndrome in Ontario, Canada.</title>
        <authorList>
            <person name="Sulman M."/>
            <person name="Ellouze W."/>
            <person name="Ilyukhin E."/>
        </authorList>
    </citation>
    <scope>NUCLEOTIDE SEQUENCE [LARGE SCALE GENOMIC DNA]</scope>
    <source>
        <strain evidence="1 2">M169</strain>
    </source>
</reference>
<organism evidence="1 2">
    <name type="scientific">Diaporthe eres</name>
    <name type="common">Phomopsis oblonga</name>
    <dbReference type="NCBI Taxonomy" id="83184"/>
    <lineage>
        <taxon>Eukaryota</taxon>
        <taxon>Fungi</taxon>
        <taxon>Dikarya</taxon>
        <taxon>Ascomycota</taxon>
        <taxon>Pezizomycotina</taxon>
        <taxon>Sordariomycetes</taxon>
        <taxon>Sordariomycetidae</taxon>
        <taxon>Diaporthales</taxon>
        <taxon>Diaporthaceae</taxon>
        <taxon>Diaporthe</taxon>
        <taxon>Diaporthe eres species complex</taxon>
    </lineage>
</organism>
<name>A0ABR1NWN7_DIAER</name>
<accession>A0ABR1NWN7</accession>
<protein>
    <recommendedName>
        <fullName evidence="3">RRM domain-containing protein</fullName>
    </recommendedName>
</protein>
<proteinExistence type="predicted"/>
<evidence type="ECO:0000313" key="1">
    <source>
        <dbReference type="EMBL" id="KAK7718142.1"/>
    </source>
</evidence>
<evidence type="ECO:0000313" key="2">
    <source>
        <dbReference type="Proteomes" id="UP001430848"/>
    </source>
</evidence>